<evidence type="ECO:0000259" key="1">
    <source>
        <dbReference type="Pfam" id="PF13340"/>
    </source>
</evidence>
<comment type="caution">
    <text evidence="2">The sequence shown here is derived from an EMBL/GenBank/DDBJ whole genome shotgun (WGS) entry which is preliminary data.</text>
</comment>
<dbReference type="EMBL" id="VNHT01000011">
    <property type="protein sequence ID" value="TYP91103.1"/>
    <property type="molecule type" value="Genomic_DNA"/>
</dbReference>
<evidence type="ECO:0000313" key="2">
    <source>
        <dbReference type="EMBL" id="TYP91103.1"/>
    </source>
</evidence>
<organism evidence="2 3">
    <name type="scientific">Nitrosomonas communis</name>
    <dbReference type="NCBI Taxonomy" id="44574"/>
    <lineage>
        <taxon>Bacteria</taxon>
        <taxon>Pseudomonadati</taxon>
        <taxon>Pseudomonadota</taxon>
        <taxon>Betaproteobacteria</taxon>
        <taxon>Nitrosomonadales</taxon>
        <taxon>Nitrosomonadaceae</taxon>
        <taxon>Nitrosomonas</taxon>
    </lineage>
</organism>
<evidence type="ECO:0000313" key="3">
    <source>
        <dbReference type="Proteomes" id="UP000324176"/>
    </source>
</evidence>
<protein>
    <submittedName>
        <fullName evidence="2">Transposase</fullName>
    </submittedName>
</protein>
<dbReference type="PANTHER" id="PTHR46637">
    <property type="entry name" value="TIS1421-TRANSPOSASE PROTEIN A"/>
    <property type="match status" value="1"/>
</dbReference>
<feature type="domain" description="Insertion element IS402-like" evidence="1">
    <location>
        <begin position="3"/>
        <end position="72"/>
    </location>
</feature>
<dbReference type="InterPro" id="IPR025161">
    <property type="entry name" value="IS402-like_dom"/>
</dbReference>
<name>A0A5D3YDE7_9PROT</name>
<gene>
    <name evidence="2" type="ORF">BCL69_10117</name>
</gene>
<accession>A0A5D3YDE7</accession>
<proteinExistence type="predicted"/>
<reference evidence="2 3" key="1">
    <citation type="submission" date="2019-07" db="EMBL/GenBank/DDBJ databases">
        <title>Active sludge and wastewater microbial communities from Klosterneuburg, Austria.</title>
        <authorList>
            <person name="Wagner M."/>
        </authorList>
    </citation>
    <scope>NUCLEOTIDE SEQUENCE [LARGE SCALE GENOMIC DNA]</scope>
    <source>
        <strain evidence="2 3">Nm2</strain>
    </source>
</reference>
<dbReference type="PANTHER" id="PTHR46637:SF1">
    <property type="entry name" value="BLL5188 PROTEIN"/>
    <property type="match status" value="1"/>
</dbReference>
<dbReference type="Pfam" id="PF13340">
    <property type="entry name" value="DUF4096"/>
    <property type="match status" value="1"/>
</dbReference>
<dbReference type="AlphaFoldDB" id="A0A5D3YDE7"/>
<sequence>MMLNDEYWSKLEEILPQESIDNKRNLRMTVKGILYRMRVSCPWRNLPQAFGCWNSIYKRFNAWALSRKWIHIFKALAIDLDWEWEFIDGRAMLKRKAIVREQRVKNLKLKAKSRAGNTTKIPFGS</sequence>
<dbReference type="Proteomes" id="UP000324176">
    <property type="component" value="Unassembled WGS sequence"/>
</dbReference>
<dbReference type="InterPro" id="IPR052909">
    <property type="entry name" value="Transposase_6_like"/>
</dbReference>